<dbReference type="EMBL" id="CP038908">
    <property type="protein sequence ID" value="QGO06993.1"/>
    <property type="molecule type" value="Genomic_DNA"/>
</dbReference>
<evidence type="ECO:0000313" key="1">
    <source>
        <dbReference type="EMBL" id="QGO06993.1"/>
    </source>
</evidence>
<keyword evidence="2" id="KW-1185">Reference proteome</keyword>
<accession>A0A9Q6LMN7</accession>
<proteinExistence type="predicted"/>
<name>A0A9Q6LMN7_PISSA</name>
<dbReference type="AlphaFoldDB" id="A0A9Q6LMN7"/>
<organism evidence="1 2">
    <name type="scientific">Piscirickettsia salmonis</name>
    <dbReference type="NCBI Taxonomy" id="1238"/>
    <lineage>
        <taxon>Bacteria</taxon>
        <taxon>Pseudomonadati</taxon>
        <taxon>Pseudomonadota</taxon>
        <taxon>Gammaproteobacteria</taxon>
        <taxon>Thiotrichales</taxon>
        <taxon>Piscirickettsiaceae</taxon>
        <taxon>Piscirickettsia</taxon>
    </lineage>
</organism>
<dbReference type="RefSeq" id="WP_155047223.1">
    <property type="nucleotide sequence ID" value="NZ_CP038893.1"/>
</dbReference>
<reference evidence="1 2" key="1">
    <citation type="submission" date="2019-04" db="EMBL/GenBank/DDBJ databases">
        <title>Complete genome sequencing of Piscirickettsia salmonis strain Psal-009.</title>
        <authorList>
            <person name="Schober I."/>
            <person name="Bunk B."/>
            <person name="Sproer C."/>
            <person name="Carril G.P."/>
            <person name="Riedel T."/>
            <person name="Flores-Herrera P.A."/>
            <person name="Nourdin-Galindo G."/>
            <person name="Marshall S.H."/>
            <person name="Overmann J."/>
        </authorList>
    </citation>
    <scope>NUCLEOTIDE SEQUENCE [LARGE SCALE GENOMIC DNA]</scope>
    <source>
        <strain evidence="1 2">Psal-009</strain>
    </source>
</reference>
<evidence type="ECO:0000313" key="2">
    <source>
        <dbReference type="Proteomes" id="UP000422232"/>
    </source>
</evidence>
<protein>
    <submittedName>
        <fullName evidence="1">Uncharacterized protein</fullName>
    </submittedName>
</protein>
<dbReference type="Proteomes" id="UP000422232">
    <property type="component" value="Chromosome"/>
</dbReference>
<sequence>MNMNSLLSVALQMTEGALYRTHVNQENIPSHVVDAIINMLSCKEKGCQISFGILVVPNIVKFYSTTKNNGCHCTPLDSNRQ</sequence>
<gene>
    <name evidence="1" type="ORF">Psal009_02929</name>
</gene>